<proteinExistence type="predicted"/>
<comment type="caution">
    <text evidence="1">The sequence shown here is derived from an EMBL/GenBank/DDBJ whole genome shotgun (WGS) entry which is preliminary data.</text>
</comment>
<dbReference type="Proteomes" id="UP000499080">
    <property type="component" value="Unassembled WGS sequence"/>
</dbReference>
<reference evidence="1 2" key="1">
    <citation type="journal article" date="2019" name="Sci. Rep.">
        <title>Orb-weaving spider Araneus ventricosus genome elucidates the spidroin gene catalogue.</title>
        <authorList>
            <person name="Kono N."/>
            <person name="Nakamura H."/>
            <person name="Ohtoshi R."/>
            <person name="Moran D.A.P."/>
            <person name="Shinohara A."/>
            <person name="Yoshida Y."/>
            <person name="Fujiwara M."/>
            <person name="Mori M."/>
            <person name="Tomita M."/>
            <person name="Arakawa K."/>
        </authorList>
    </citation>
    <scope>NUCLEOTIDE SEQUENCE [LARGE SCALE GENOMIC DNA]</scope>
</reference>
<protein>
    <submittedName>
        <fullName evidence="1">Uncharacterized protein</fullName>
    </submittedName>
</protein>
<name>A0A4Y2U2F8_ARAVE</name>
<dbReference type="EMBL" id="BGPR01033171">
    <property type="protein sequence ID" value="GBO07018.1"/>
    <property type="molecule type" value="Genomic_DNA"/>
</dbReference>
<gene>
    <name evidence="1" type="ORF">AVEN_217917_1</name>
</gene>
<sequence>MQTSTPILVPKVNVSVSSLEEQYELKAIPRAKPSPSTRTPSPVIDTTLPITDLHSPAPQDISIPIADVTSPMCLPDTSDIDGAIKEMSPISMRDIHEEENLEILYSRLRDVGQALVLLDQLQADFLAAEITEVKPHQREQQFSSQIPPDNPNHQVTNPSFHSCTSPAESSFDPTILLYPASNTSSNLTDLLNEPQDINNTTKNCLRHMAHVQITILPLTAFLLFSVV</sequence>
<keyword evidence="2" id="KW-1185">Reference proteome</keyword>
<evidence type="ECO:0000313" key="2">
    <source>
        <dbReference type="Proteomes" id="UP000499080"/>
    </source>
</evidence>
<accession>A0A4Y2U2F8</accession>
<dbReference type="AlphaFoldDB" id="A0A4Y2U2F8"/>
<evidence type="ECO:0000313" key="1">
    <source>
        <dbReference type="EMBL" id="GBO07018.1"/>
    </source>
</evidence>
<organism evidence="1 2">
    <name type="scientific">Araneus ventricosus</name>
    <name type="common">Orbweaver spider</name>
    <name type="synonym">Epeira ventricosa</name>
    <dbReference type="NCBI Taxonomy" id="182803"/>
    <lineage>
        <taxon>Eukaryota</taxon>
        <taxon>Metazoa</taxon>
        <taxon>Ecdysozoa</taxon>
        <taxon>Arthropoda</taxon>
        <taxon>Chelicerata</taxon>
        <taxon>Arachnida</taxon>
        <taxon>Araneae</taxon>
        <taxon>Araneomorphae</taxon>
        <taxon>Entelegynae</taxon>
        <taxon>Araneoidea</taxon>
        <taxon>Araneidae</taxon>
        <taxon>Araneus</taxon>
    </lineage>
</organism>